<feature type="domain" description="FAS1-like dehydratase" evidence="1">
    <location>
        <begin position="56"/>
        <end position="137"/>
    </location>
</feature>
<dbReference type="RefSeq" id="WP_259960303.1">
    <property type="nucleotide sequence ID" value="NZ_JAOAMV010000001.1"/>
</dbReference>
<dbReference type="InterPro" id="IPR029069">
    <property type="entry name" value="HotDog_dom_sf"/>
</dbReference>
<keyword evidence="3" id="KW-1185">Reference proteome</keyword>
<dbReference type="PANTHER" id="PTHR28152">
    <property type="entry name" value="HYDROXYACYL-THIOESTER DEHYDRATASE TYPE 2, MITOCHONDRIAL"/>
    <property type="match status" value="1"/>
</dbReference>
<dbReference type="GO" id="GO:0019171">
    <property type="term" value="F:(3R)-hydroxyacyl-[acyl-carrier-protein] dehydratase activity"/>
    <property type="evidence" value="ECO:0007669"/>
    <property type="project" value="TreeGrafter"/>
</dbReference>
<protein>
    <recommendedName>
        <fullName evidence="1">FAS1-like dehydratase domain-containing protein</fullName>
    </recommendedName>
</protein>
<dbReference type="Pfam" id="PF13452">
    <property type="entry name" value="FAS1_DH_region"/>
    <property type="match status" value="1"/>
</dbReference>
<evidence type="ECO:0000313" key="2">
    <source>
        <dbReference type="EMBL" id="MCT2557523.1"/>
    </source>
</evidence>
<evidence type="ECO:0000259" key="1">
    <source>
        <dbReference type="Pfam" id="PF13452"/>
    </source>
</evidence>
<dbReference type="PANTHER" id="PTHR28152:SF1">
    <property type="entry name" value="HYDROXYACYL-THIOESTER DEHYDRATASE TYPE 2, MITOCHONDRIAL"/>
    <property type="match status" value="1"/>
</dbReference>
<evidence type="ECO:0000313" key="3">
    <source>
        <dbReference type="Proteomes" id="UP001142648"/>
    </source>
</evidence>
<dbReference type="EMBL" id="JAOAMV010000001">
    <property type="protein sequence ID" value="MCT2557523.1"/>
    <property type="molecule type" value="Genomic_DNA"/>
</dbReference>
<dbReference type="Proteomes" id="UP001142648">
    <property type="component" value="Unassembled WGS sequence"/>
</dbReference>
<dbReference type="InterPro" id="IPR039569">
    <property type="entry name" value="FAS1-like_DH_region"/>
</dbReference>
<dbReference type="InterPro" id="IPR052741">
    <property type="entry name" value="Mitochondrial_HTD2"/>
</dbReference>
<reference evidence="2" key="1">
    <citation type="submission" date="2022-09" db="EMBL/GenBank/DDBJ databases">
        <title>The genome sequence of Tsuneonella sp. YG55.</title>
        <authorList>
            <person name="Liu Y."/>
        </authorList>
    </citation>
    <scope>NUCLEOTIDE SEQUENCE</scope>
    <source>
        <strain evidence="2">YG55</strain>
    </source>
</reference>
<dbReference type="SUPFAM" id="SSF54637">
    <property type="entry name" value="Thioesterase/thiol ester dehydrase-isomerase"/>
    <property type="match status" value="2"/>
</dbReference>
<dbReference type="AlphaFoldDB" id="A0A9X3AK90"/>
<gene>
    <name evidence="2" type="ORF">N0B51_00865</name>
</gene>
<organism evidence="2 3">
    <name type="scientific">Tsuneonella litorea</name>
    <dbReference type="NCBI Taxonomy" id="2976475"/>
    <lineage>
        <taxon>Bacteria</taxon>
        <taxon>Pseudomonadati</taxon>
        <taxon>Pseudomonadota</taxon>
        <taxon>Alphaproteobacteria</taxon>
        <taxon>Sphingomonadales</taxon>
        <taxon>Erythrobacteraceae</taxon>
        <taxon>Tsuneonella</taxon>
    </lineage>
</organism>
<dbReference type="Gene3D" id="3.10.129.10">
    <property type="entry name" value="Hotdog Thioesterase"/>
    <property type="match status" value="1"/>
</dbReference>
<accession>A0A9X3AK90</accession>
<sequence>MTMEAAVTSLAKVADDICSLTLARRMAALLDRPSVALAQGDPLPRGWHVLMFNPPTSQSRLRHDGAAELGFDMPDLGLPRLMMGGRKIAFLGDIPIGASVVRRSTLGSVVRKNGRSGSFALVEVEHVITLENSGQQVLTETVRYVLRPSTEGAARVKPLEIPQTIDTTHDVPENALMRTFLATEEMLFRYSAITDNPHRIHYDHPYATLVEGYPALVVNGSLPQMVLLEMFREYAGREPAGLDSRNRGPIYCGSPVYLSISKQGDCFALSARDANGALAIEATAW</sequence>
<comment type="caution">
    <text evidence="2">The sequence shown here is derived from an EMBL/GenBank/DDBJ whole genome shotgun (WGS) entry which is preliminary data.</text>
</comment>
<name>A0A9X3AK90_9SPHN</name>
<proteinExistence type="predicted"/>